<proteinExistence type="predicted"/>
<dbReference type="InParanoid" id="T0PPZ6"/>
<dbReference type="AlphaFoldDB" id="T0PPZ6"/>
<dbReference type="GeneID" id="19955451"/>
<sequence length="121" mass="13043">MVLVELHQATWSTSGTVSTRLVCQVCNFLNSIIDTHCGHCRTPLPGATAKLKILLKRVEVVQSKGGASDAAVVCQVCETLNAMADAVCRDPDCKESLPNDAEKLCILVRRIELVKEAPQPA</sequence>
<keyword evidence="2" id="KW-1185">Reference proteome</keyword>
<evidence type="ECO:0000313" key="2">
    <source>
        <dbReference type="Proteomes" id="UP000030762"/>
    </source>
</evidence>
<accession>T0PPZ6</accession>
<name>T0PPZ6_SAPDV</name>
<reference evidence="1 2" key="1">
    <citation type="submission" date="2012-04" db="EMBL/GenBank/DDBJ databases">
        <title>The Genome Sequence of Saprolegnia declina VS20.</title>
        <authorList>
            <consortium name="The Broad Institute Genome Sequencing Platform"/>
            <person name="Russ C."/>
            <person name="Nusbaum C."/>
            <person name="Tyler B."/>
            <person name="van West P."/>
            <person name="Dieguez-Uribeondo J."/>
            <person name="de Bruijn I."/>
            <person name="Tripathy S."/>
            <person name="Jiang R."/>
            <person name="Young S.K."/>
            <person name="Zeng Q."/>
            <person name="Gargeya S."/>
            <person name="Fitzgerald M."/>
            <person name="Haas B."/>
            <person name="Abouelleil A."/>
            <person name="Alvarado L."/>
            <person name="Arachchi H.M."/>
            <person name="Berlin A."/>
            <person name="Chapman S.B."/>
            <person name="Goldberg J."/>
            <person name="Griggs A."/>
            <person name="Gujja S."/>
            <person name="Hansen M."/>
            <person name="Howarth C."/>
            <person name="Imamovic A."/>
            <person name="Larimer J."/>
            <person name="McCowen C."/>
            <person name="Montmayeur A."/>
            <person name="Murphy C."/>
            <person name="Neiman D."/>
            <person name="Pearson M."/>
            <person name="Priest M."/>
            <person name="Roberts A."/>
            <person name="Saif S."/>
            <person name="Shea T."/>
            <person name="Sisk P."/>
            <person name="Sykes S."/>
            <person name="Wortman J."/>
            <person name="Nusbaum C."/>
            <person name="Birren B."/>
        </authorList>
    </citation>
    <scope>NUCLEOTIDE SEQUENCE [LARGE SCALE GENOMIC DNA]</scope>
    <source>
        <strain evidence="1 2">VS20</strain>
    </source>
</reference>
<gene>
    <name evidence="1" type="ORF">SDRG_14724</name>
</gene>
<dbReference type="EMBL" id="JH767207">
    <property type="protein sequence ID" value="EQC27524.1"/>
    <property type="molecule type" value="Genomic_DNA"/>
</dbReference>
<evidence type="ECO:0000313" key="1">
    <source>
        <dbReference type="EMBL" id="EQC27524.1"/>
    </source>
</evidence>
<organism evidence="1 2">
    <name type="scientific">Saprolegnia diclina (strain VS20)</name>
    <dbReference type="NCBI Taxonomy" id="1156394"/>
    <lineage>
        <taxon>Eukaryota</taxon>
        <taxon>Sar</taxon>
        <taxon>Stramenopiles</taxon>
        <taxon>Oomycota</taxon>
        <taxon>Saprolegniomycetes</taxon>
        <taxon>Saprolegniales</taxon>
        <taxon>Saprolegniaceae</taxon>
        <taxon>Saprolegnia</taxon>
    </lineage>
</organism>
<protein>
    <submittedName>
        <fullName evidence="1">Uncharacterized protein</fullName>
    </submittedName>
</protein>
<dbReference type="RefSeq" id="XP_008619098.1">
    <property type="nucleotide sequence ID" value="XM_008620876.1"/>
</dbReference>
<dbReference type="VEuPathDB" id="FungiDB:SDRG_14724"/>
<dbReference type="OrthoDB" id="10374808at2759"/>
<dbReference type="Proteomes" id="UP000030762">
    <property type="component" value="Unassembled WGS sequence"/>
</dbReference>